<feature type="region of interest" description="Disordered" evidence="7">
    <location>
        <begin position="19"/>
        <end position="46"/>
    </location>
</feature>
<comment type="subcellular location">
    <subcellularLocation>
        <location evidence="1">Nucleus</location>
    </subcellularLocation>
</comment>
<accession>A0A8X7S6Y1</accession>
<evidence type="ECO:0000256" key="4">
    <source>
        <dbReference type="ARBA" id="ARBA00023159"/>
    </source>
</evidence>
<comment type="caution">
    <text evidence="9">The sequence shown here is derived from an EMBL/GenBank/DDBJ whole genome shotgun (WGS) entry which is preliminary data.</text>
</comment>
<dbReference type="Pfam" id="PF14144">
    <property type="entry name" value="DOG1"/>
    <property type="match status" value="1"/>
</dbReference>
<keyword evidence="3" id="KW-0238">DNA-binding</keyword>
<evidence type="ECO:0000256" key="3">
    <source>
        <dbReference type="ARBA" id="ARBA00023125"/>
    </source>
</evidence>
<proteinExistence type="predicted"/>
<keyword evidence="10" id="KW-1185">Reference proteome</keyword>
<evidence type="ECO:0000256" key="1">
    <source>
        <dbReference type="ARBA" id="ARBA00004123"/>
    </source>
</evidence>
<gene>
    <name evidence="9" type="ORF">Bca52824_037143</name>
</gene>
<dbReference type="InterPro" id="IPR025422">
    <property type="entry name" value="TGA_domain"/>
</dbReference>
<dbReference type="PANTHER" id="PTHR45693">
    <property type="entry name" value="TRANSCRIPTION FACTOR TGA9"/>
    <property type="match status" value="1"/>
</dbReference>
<evidence type="ECO:0000256" key="6">
    <source>
        <dbReference type="ARBA" id="ARBA00023242"/>
    </source>
</evidence>
<evidence type="ECO:0000313" key="9">
    <source>
        <dbReference type="EMBL" id="KAG2300671.1"/>
    </source>
</evidence>
<evidence type="ECO:0000256" key="5">
    <source>
        <dbReference type="ARBA" id="ARBA00023163"/>
    </source>
</evidence>
<feature type="domain" description="DOG1" evidence="8">
    <location>
        <begin position="124"/>
        <end position="212"/>
    </location>
</feature>
<evidence type="ECO:0000259" key="8">
    <source>
        <dbReference type="PROSITE" id="PS51806"/>
    </source>
</evidence>
<dbReference type="Proteomes" id="UP000886595">
    <property type="component" value="Unassembled WGS sequence"/>
</dbReference>
<dbReference type="PANTHER" id="PTHR45693:SF51">
    <property type="entry name" value="GENOME ASSEMBLY, CHROMOSOME: A10"/>
    <property type="match status" value="1"/>
</dbReference>
<keyword evidence="6" id="KW-0539">Nucleus</keyword>
<protein>
    <recommendedName>
        <fullName evidence="8">DOG1 domain-containing protein</fullName>
    </recommendedName>
</protein>
<organism evidence="9 10">
    <name type="scientific">Brassica carinata</name>
    <name type="common">Ethiopian mustard</name>
    <name type="synonym">Abyssinian cabbage</name>
    <dbReference type="NCBI Taxonomy" id="52824"/>
    <lineage>
        <taxon>Eukaryota</taxon>
        <taxon>Viridiplantae</taxon>
        <taxon>Streptophyta</taxon>
        <taxon>Embryophyta</taxon>
        <taxon>Tracheophyta</taxon>
        <taxon>Spermatophyta</taxon>
        <taxon>Magnoliopsida</taxon>
        <taxon>eudicotyledons</taxon>
        <taxon>Gunneridae</taxon>
        <taxon>Pentapetalae</taxon>
        <taxon>rosids</taxon>
        <taxon>malvids</taxon>
        <taxon>Brassicales</taxon>
        <taxon>Brassicaceae</taxon>
        <taxon>Brassiceae</taxon>
        <taxon>Brassica</taxon>
    </lineage>
</organism>
<dbReference type="GO" id="GO:0043565">
    <property type="term" value="F:sequence-specific DNA binding"/>
    <property type="evidence" value="ECO:0007669"/>
    <property type="project" value="InterPro"/>
</dbReference>
<evidence type="ECO:0000256" key="7">
    <source>
        <dbReference type="SAM" id="MobiDB-lite"/>
    </source>
</evidence>
<reference evidence="9 10" key="1">
    <citation type="submission" date="2020-02" db="EMBL/GenBank/DDBJ databases">
        <authorList>
            <person name="Ma Q."/>
            <person name="Huang Y."/>
            <person name="Song X."/>
            <person name="Pei D."/>
        </authorList>
    </citation>
    <scope>NUCLEOTIDE SEQUENCE [LARGE SCALE GENOMIC DNA]</scope>
    <source>
        <strain evidence="9">Sxm20200214</strain>
        <tissue evidence="9">Leaf</tissue>
    </source>
</reference>
<keyword evidence="2" id="KW-0805">Transcription regulation</keyword>
<feature type="compositionally biased region" description="Basic and acidic residues" evidence="7">
    <location>
        <begin position="19"/>
        <end position="45"/>
    </location>
</feature>
<keyword evidence="5" id="KW-0804">Transcription</keyword>
<evidence type="ECO:0000313" key="10">
    <source>
        <dbReference type="Proteomes" id="UP000886595"/>
    </source>
</evidence>
<dbReference type="EMBL" id="JAAMPC010000008">
    <property type="protein sequence ID" value="KAG2300671.1"/>
    <property type="molecule type" value="Genomic_DNA"/>
</dbReference>
<dbReference type="OrthoDB" id="2015618at2759"/>
<dbReference type="GO" id="GO:0005634">
    <property type="term" value="C:nucleus"/>
    <property type="evidence" value="ECO:0007669"/>
    <property type="project" value="UniProtKB-SubCell"/>
</dbReference>
<dbReference type="PROSITE" id="PS51806">
    <property type="entry name" value="DOG1"/>
    <property type="match status" value="1"/>
</dbReference>
<dbReference type="GO" id="GO:0006351">
    <property type="term" value="P:DNA-templated transcription"/>
    <property type="evidence" value="ECO:0007669"/>
    <property type="project" value="InterPro"/>
</dbReference>
<name>A0A8X7S6Y1_BRACI</name>
<keyword evidence="4" id="KW-0010">Activator</keyword>
<sequence>MMLRKHEYNNFVTFCSTDKSEDGTEGTPHKFDQEASTSRHPDKTQRRLAQNRLCSAARDKRLKLIRLEQELDRARQQVLLSLFFFLKYRVDIMMYDNIMLQGFYASKRVDTNALSFSDNMCSGIVAFEMEYGHWVEEQNMQIHELRTVLNGQVSDVEIRLLVDNAMKHYFQLFLMKSAAAKLDVFYIMSGMWKTSALPHFSATHLTSRTKSS</sequence>
<dbReference type="AlphaFoldDB" id="A0A8X7S6Y1"/>
<evidence type="ECO:0000256" key="2">
    <source>
        <dbReference type="ARBA" id="ARBA00023015"/>
    </source>
</evidence>